<sequence>MSPTHVVFDSSCPPTPSTTRSAHLRAISQRNANGRLPTPDPSVAPGSPAPSAHRKDLSNSHHSVANANVTSPDPPDLDLLSHRSASPFSVVYASSSASAESQDEDNRPLGLGMACSHPFMNQQGAPAVPTQHSPENMMSSYILPSTPNTATSYEEALSELEFLSTTSSAGSASVLGVRAPGSRPRNGSGANPVSDTDDDDMFSISSRDNFDVGSVSSWASARGSSARS</sequence>
<protein>
    <submittedName>
        <fullName evidence="2">Uncharacterized protein</fullName>
    </submittedName>
</protein>
<feature type="region of interest" description="Disordered" evidence="1">
    <location>
        <begin position="167"/>
        <end position="228"/>
    </location>
</feature>
<dbReference type="EMBL" id="ML178854">
    <property type="protein sequence ID" value="TFK96803.1"/>
    <property type="molecule type" value="Genomic_DNA"/>
</dbReference>
<gene>
    <name evidence="2" type="ORF">BDV98DRAFT_298351</name>
</gene>
<keyword evidence="3" id="KW-1185">Reference proteome</keyword>
<feature type="compositionally biased region" description="Polar residues" evidence="1">
    <location>
        <begin position="60"/>
        <end position="71"/>
    </location>
</feature>
<proteinExistence type="predicted"/>
<evidence type="ECO:0000256" key="1">
    <source>
        <dbReference type="SAM" id="MobiDB-lite"/>
    </source>
</evidence>
<reference evidence="2 3" key="1">
    <citation type="journal article" date="2019" name="Nat. Ecol. Evol.">
        <title>Megaphylogeny resolves global patterns of mushroom evolution.</title>
        <authorList>
            <person name="Varga T."/>
            <person name="Krizsan K."/>
            <person name="Foldi C."/>
            <person name="Dima B."/>
            <person name="Sanchez-Garcia M."/>
            <person name="Sanchez-Ramirez S."/>
            <person name="Szollosi G.J."/>
            <person name="Szarkandi J.G."/>
            <person name="Papp V."/>
            <person name="Albert L."/>
            <person name="Andreopoulos W."/>
            <person name="Angelini C."/>
            <person name="Antonin V."/>
            <person name="Barry K.W."/>
            <person name="Bougher N.L."/>
            <person name="Buchanan P."/>
            <person name="Buyck B."/>
            <person name="Bense V."/>
            <person name="Catcheside P."/>
            <person name="Chovatia M."/>
            <person name="Cooper J."/>
            <person name="Damon W."/>
            <person name="Desjardin D."/>
            <person name="Finy P."/>
            <person name="Geml J."/>
            <person name="Haridas S."/>
            <person name="Hughes K."/>
            <person name="Justo A."/>
            <person name="Karasinski D."/>
            <person name="Kautmanova I."/>
            <person name="Kiss B."/>
            <person name="Kocsube S."/>
            <person name="Kotiranta H."/>
            <person name="LaButti K.M."/>
            <person name="Lechner B.E."/>
            <person name="Liimatainen K."/>
            <person name="Lipzen A."/>
            <person name="Lukacs Z."/>
            <person name="Mihaltcheva S."/>
            <person name="Morgado L.N."/>
            <person name="Niskanen T."/>
            <person name="Noordeloos M.E."/>
            <person name="Ohm R.A."/>
            <person name="Ortiz-Santana B."/>
            <person name="Ovrebo C."/>
            <person name="Racz N."/>
            <person name="Riley R."/>
            <person name="Savchenko A."/>
            <person name="Shiryaev A."/>
            <person name="Soop K."/>
            <person name="Spirin V."/>
            <person name="Szebenyi C."/>
            <person name="Tomsovsky M."/>
            <person name="Tulloss R.E."/>
            <person name="Uehling J."/>
            <person name="Grigoriev I.V."/>
            <person name="Vagvolgyi C."/>
            <person name="Papp T."/>
            <person name="Martin F.M."/>
            <person name="Miettinen O."/>
            <person name="Hibbett D.S."/>
            <person name="Nagy L.G."/>
        </authorList>
    </citation>
    <scope>NUCLEOTIDE SEQUENCE [LARGE SCALE GENOMIC DNA]</scope>
    <source>
        <strain evidence="2 3">CBS 309.79</strain>
    </source>
</reference>
<dbReference type="Proteomes" id="UP000305067">
    <property type="component" value="Unassembled WGS sequence"/>
</dbReference>
<evidence type="ECO:0000313" key="3">
    <source>
        <dbReference type="Proteomes" id="UP000305067"/>
    </source>
</evidence>
<name>A0A5C3QEK4_9AGAR</name>
<organism evidence="2 3">
    <name type="scientific">Pterulicium gracile</name>
    <dbReference type="NCBI Taxonomy" id="1884261"/>
    <lineage>
        <taxon>Eukaryota</taxon>
        <taxon>Fungi</taxon>
        <taxon>Dikarya</taxon>
        <taxon>Basidiomycota</taxon>
        <taxon>Agaricomycotina</taxon>
        <taxon>Agaricomycetes</taxon>
        <taxon>Agaricomycetidae</taxon>
        <taxon>Agaricales</taxon>
        <taxon>Pleurotineae</taxon>
        <taxon>Pterulaceae</taxon>
        <taxon>Pterulicium</taxon>
    </lineage>
</organism>
<feature type="region of interest" description="Disordered" evidence="1">
    <location>
        <begin position="1"/>
        <end position="141"/>
    </location>
</feature>
<accession>A0A5C3QEK4</accession>
<feature type="compositionally biased region" description="Low complexity" evidence="1">
    <location>
        <begin position="84"/>
        <end position="100"/>
    </location>
</feature>
<evidence type="ECO:0000313" key="2">
    <source>
        <dbReference type="EMBL" id="TFK96803.1"/>
    </source>
</evidence>
<feature type="compositionally biased region" description="Low complexity" evidence="1">
    <location>
        <begin position="212"/>
        <end position="228"/>
    </location>
</feature>
<feature type="compositionally biased region" description="Low complexity" evidence="1">
    <location>
        <begin position="41"/>
        <end position="51"/>
    </location>
</feature>
<feature type="compositionally biased region" description="Polar residues" evidence="1">
    <location>
        <begin position="119"/>
        <end position="141"/>
    </location>
</feature>
<dbReference type="AlphaFoldDB" id="A0A5C3QEK4"/>